<evidence type="ECO:0000259" key="6">
    <source>
        <dbReference type="Pfam" id="PF00291"/>
    </source>
</evidence>
<evidence type="ECO:0000256" key="5">
    <source>
        <dbReference type="PIRSR" id="PIRSR006278-2"/>
    </source>
</evidence>
<dbReference type="PANTHER" id="PTHR43780:SF2">
    <property type="entry name" value="1-AMINOCYCLOPROPANE-1-CARBOXYLATE DEAMINASE-RELATED"/>
    <property type="match status" value="1"/>
</dbReference>
<name>A0A9X2P0D2_9BACE</name>
<comment type="similarity">
    <text evidence="2">Belongs to the ACC deaminase/D-cysteine desulfhydrase family.</text>
</comment>
<comment type="caution">
    <text evidence="7">The sequence shown here is derived from an EMBL/GenBank/DDBJ whole genome shotgun (WGS) entry which is preliminary data.</text>
</comment>
<proteinExistence type="inferred from homology"/>
<evidence type="ECO:0000256" key="4">
    <source>
        <dbReference type="PIRSR" id="PIRSR006278-1"/>
    </source>
</evidence>
<dbReference type="EMBL" id="JAMZEE010000022">
    <property type="protein sequence ID" value="MCR6508569.1"/>
    <property type="molecule type" value="Genomic_DNA"/>
</dbReference>
<feature type="domain" description="Tryptophan synthase beta chain-like PALP" evidence="6">
    <location>
        <begin position="5"/>
        <end position="287"/>
    </location>
</feature>
<reference evidence="7" key="1">
    <citation type="journal article" date="2022" name="Arch. Microbiol.">
        <title>Bacteroides muris sp. nov. isolated from the cecum of wild-derived house mice.</title>
        <authorList>
            <person name="Fokt H."/>
            <person name="Unni R."/>
            <person name="Repnik U."/>
            <person name="Schmitz R.A."/>
            <person name="Bramkamp M."/>
            <person name="Baines J.F."/>
            <person name="Unterweger D."/>
        </authorList>
    </citation>
    <scope>NUCLEOTIDE SEQUENCE</scope>
    <source>
        <strain evidence="7">KH569_7</strain>
    </source>
</reference>
<dbReference type="GO" id="GO:0019148">
    <property type="term" value="F:D-cysteine desulfhydrase activity"/>
    <property type="evidence" value="ECO:0007669"/>
    <property type="project" value="TreeGrafter"/>
</dbReference>
<dbReference type="Pfam" id="PF00291">
    <property type="entry name" value="PALP"/>
    <property type="match status" value="1"/>
</dbReference>
<feature type="modified residue" description="N6-(pyridoxal phosphate)lysine" evidence="5">
    <location>
        <position position="23"/>
    </location>
</feature>
<evidence type="ECO:0000313" key="8">
    <source>
        <dbReference type="Proteomes" id="UP001143810"/>
    </source>
</evidence>
<keyword evidence="3 5" id="KW-0663">Pyridoxal phosphate</keyword>
<reference evidence="7" key="2">
    <citation type="submission" date="2022-04" db="EMBL/GenBank/DDBJ databases">
        <authorList>
            <person name="Fokt H."/>
            <person name="Baines J."/>
        </authorList>
    </citation>
    <scope>NUCLEOTIDE SEQUENCE</scope>
    <source>
        <strain evidence="7">KH569_7</strain>
    </source>
</reference>
<dbReference type="PANTHER" id="PTHR43780">
    <property type="entry name" value="1-AMINOCYCLOPROPANE-1-CARBOXYLATE DEAMINASE-RELATED"/>
    <property type="match status" value="1"/>
</dbReference>
<dbReference type="PIRSF" id="PIRSF006278">
    <property type="entry name" value="ACCD_DCysDesulf"/>
    <property type="match status" value="1"/>
</dbReference>
<protein>
    <submittedName>
        <fullName evidence="7">Pyridoxal-phosphate dependent enzyme</fullName>
    </submittedName>
</protein>
<evidence type="ECO:0000256" key="1">
    <source>
        <dbReference type="ARBA" id="ARBA00001933"/>
    </source>
</evidence>
<feature type="active site" description="Nucleophile" evidence="4">
    <location>
        <position position="50"/>
    </location>
</feature>
<sequence length="294" mass="32769">MWGGVKLRVVRDDLYPFVGGGSKARKAVAYEVFLRENGYNAIVTCGGIQSNHNRAMALMCAKNGWKCHLCIQGSEERFMNEKGNALLDRLSGAECELIRLEDTAVAMDRAMKKLKEEGYNPYYVTGGGHNLPGGTCFVDAVLELKYQCERIDYKPDYLFLASGTGSTQAGIVVGLDLVGWGDVKCVGISVARQQGRGKQVIVEFANMLAAHYGLKRDYSESIFFNTDYLCGGYEKFTPEMKDYLDQTTAKTGLVFSTTYSGKGFYGMMQEIEKYHLKDKNIVFWHTGGLMNIMK</sequence>
<evidence type="ECO:0000256" key="2">
    <source>
        <dbReference type="ARBA" id="ARBA00008639"/>
    </source>
</evidence>
<dbReference type="SUPFAM" id="SSF53686">
    <property type="entry name" value="Tryptophan synthase beta subunit-like PLP-dependent enzymes"/>
    <property type="match status" value="1"/>
</dbReference>
<dbReference type="InterPro" id="IPR001926">
    <property type="entry name" value="TrpB-like_PALP"/>
</dbReference>
<dbReference type="Gene3D" id="3.40.50.1100">
    <property type="match status" value="2"/>
</dbReference>
<dbReference type="Proteomes" id="UP001143810">
    <property type="component" value="Unassembled WGS sequence"/>
</dbReference>
<gene>
    <name evidence="7" type="ORF">M1B78_10430</name>
</gene>
<organism evidence="7 8">
    <name type="scientific">Bacteroides muris</name>
    <name type="common">ex Fokt et al. 2023</name>
    <dbReference type="NCBI Taxonomy" id="2937417"/>
    <lineage>
        <taxon>Bacteria</taxon>
        <taxon>Pseudomonadati</taxon>
        <taxon>Bacteroidota</taxon>
        <taxon>Bacteroidia</taxon>
        <taxon>Bacteroidales</taxon>
        <taxon>Bacteroidaceae</taxon>
        <taxon>Bacteroides</taxon>
    </lineage>
</organism>
<dbReference type="RefSeq" id="WP_257940636.1">
    <property type="nucleotide sequence ID" value="NZ_JAMZEE010000022.1"/>
</dbReference>
<evidence type="ECO:0000256" key="3">
    <source>
        <dbReference type="ARBA" id="ARBA00022898"/>
    </source>
</evidence>
<dbReference type="InterPro" id="IPR027278">
    <property type="entry name" value="ACCD_DCysDesulf"/>
</dbReference>
<dbReference type="AlphaFoldDB" id="A0A9X2P0D2"/>
<comment type="cofactor">
    <cofactor evidence="1">
        <name>pyridoxal 5'-phosphate</name>
        <dbReference type="ChEBI" id="CHEBI:597326"/>
    </cofactor>
</comment>
<evidence type="ECO:0000313" key="7">
    <source>
        <dbReference type="EMBL" id="MCR6508569.1"/>
    </source>
</evidence>
<accession>A0A9X2P0D2</accession>
<dbReference type="InterPro" id="IPR036052">
    <property type="entry name" value="TrpB-like_PALP_sf"/>
</dbReference>